<name>A0ABR2Q4H4_9ROSI</name>
<feature type="domain" description="VQ" evidence="1">
    <location>
        <begin position="32"/>
        <end position="51"/>
    </location>
</feature>
<dbReference type="EMBL" id="JBBPBN010000045">
    <property type="protein sequence ID" value="KAK8995464.1"/>
    <property type="molecule type" value="Genomic_DNA"/>
</dbReference>
<organism evidence="2 3">
    <name type="scientific">Hibiscus sabdariffa</name>
    <name type="common">roselle</name>
    <dbReference type="NCBI Taxonomy" id="183260"/>
    <lineage>
        <taxon>Eukaryota</taxon>
        <taxon>Viridiplantae</taxon>
        <taxon>Streptophyta</taxon>
        <taxon>Embryophyta</taxon>
        <taxon>Tracheophyta</taxon>
        <taxon>Spermatophyta</taxon>
        <taxon>Magnoliopsida</taxon>
        <taxon>eudicotyledons</taxon>
        <taxon>Gunneridae</taxon>
        <taxon>Pentapetalae</taxon>
        <taxon>rosids</taxon>
        <taxon>malvids</taxon>
        <taxon>Malvales</taxon>
        <taxon>Malvaceae</taxon>
        <taxon>Malvoideae</taxon>
        <taxon>Hibiscus</taxon>
    </lineage>
</organism>
<proteinExistence type="predicted"/>
<protein>
    <recommendedName>
        <fullName evidence="1">VQ domain-containing protein</fullName>
    </recommendedName>
</protein>
<accession>A0ABR2Q4H4</accession>
<reference evidence="2 3" key="1">
    <citation type="journal article" date="2024" name="G3 (Bethesda)">
        <title>Genome assembly of Hibiscus sabdariffa L. provides insights into metabolisms of medicinal natural products.</title>
        <authorList>
            <person name="Kim T."/>
        </authorList>
    </citation>
    <scope>NUCLEOTIDE SEQUENCE [LARGE SCALE GENOMIC DNA]</scope>
    <source>
        <strain evidence="2">TK-2024</strain>
        <tissue evidence="2">Old leaves</tissue>
    </source>
</reference>
<keyword evidence="3" id="KW-1185">Reference proteome</keyword>
<dbReference type="Proteomes" id="UP001396334">
    <property type="component" value="Unassembled WGS sequence"/>
</dbReference>
<sequence length="177" mass="19845">MGKKVIQQLASTRRASKNVGEQLHSVNKVLRPKVYITHSSSFKQLVQELTGYRDQTVPVPDDVANVVPVIGIEDQGEMFPDLASTLFTDSSLEYCSFESLDDQAFQLNNMNEIAELLQTDDREMFGDMSNSSTSDGQADWLAYQNLESWLLDADPYYGGPHEQEVSLLDYELLSGLI</sequence>
<evidence type="ECO:0000313" key="2">
    <source>
        <dbReference type="EMBL" id="KAK8995464.1"/>
    </source>
</evidence>
<gene>
    <name evidence="2" type="ORF">V6N11_075737</name>
</gene>
<comment type="caution">
    <text evidence="2">The sequence shown here is derived from an EMBL/GenBank/DDBJ whole genome shotgun (WGS) entry which is preliminary data.</text>
</comment>
<dbReference type="Pfam" id="PF05678">
    <property type="entry name" value="VQ"/>
    <property type="match status" value="1"/>
</dbReference>
<evidence type="ECO:0000259" key="1">
    <source>
        <dbReference type="Pfam" id="PF05678"/>
    </source>
</evidence>
<evidence type="ECO:0000313" key="3">
    <source>
        <dbReference type="Proteomes" id="UP001396334"/>
    </source>
</evidence>
<dbReference type="InterPro" id="IPR008889">
    <property type="entry name" value="VQ"/>
</dbReference>